<dbReference type="InterPro" id="IPR036390">
    <property type="entry name" value="WH_DNA-bd_sf"/>
</dbReference>
<keyword evidence="4" id="KW-0238">DNA-binding</keyword>
<dbReference type="OrthoDB" id="9793571at2"/>
<dbReference type="PRINTS" id="PR00039">
    <property type="entry name" value="HTHLYSR"/>
</dbReference>
<dbReference type="GO" id="GO:0043565">
    <property type="term" value="F:sequence-specific DNA binding"/>
    <property type="evidence" value="ECO:0007669"/>
    <property type="project" value="TreeGrafter"/>
</dbReference>
<evidence type="ECO:0000313" key="8">
    <source>
        <dbReference type="Proteomes" id="UP000184096"/>
    </source>
</evidence>
<reference evidence="8" key="1">
    <citation type="submission" date="2016-11" db="EMBL/GenBank/DDBJ databases">
        <authorList>
            <person name="Varghese N."/>
            <person name="Submissions S."/>
        </authorList>
    </citation>
    <scope>NUCLEOTIDE SEQUENCE [LARGE SCALE GENOMIC DNA]</scope>
    <source>
        <strain evidence="8">GAS401</strain>
    </source>
</reference>
<keyword evidence="3" id="KW-0805">Transcription regulation</keyword>
<dbReference type="Pfam" id="PF03466">
    <property type="entry name" value="LysR_substrate"/>
    <property type="match status" value="1"/>
</dbReference>
<dbReference type="InterPro" id="IPR000847">
    <property type="entry name" value="LysR_HTH_N"/>
</dbReference>
<keyword evidence="5" id="KW-0804">Transcription</keyword>
<comment type="similarity">
    <text evidence="2">Belongs to the LysR transcriptional regulatory family.</text>
</comment>
<gene>
    <name evidence="7" type="ORF">SAMN05444170_1415</name>
</gene>
<organism evidence="7 8">
    <name type="scientific">Bradyrhizobium erythrophlei</name>
    <dbReference type="NCBI Taxonomy" id="1437360"/>
    <lineage>
        <taxon>Bacteria</taxon>
        <taxon>Pseudomonadati</taxon>
        <taxon>Pseudomonadota</taxon>
        <taxon>Alphaproteobacteria</taxon>
        <taxon>Hyphomicrobiales</taxon>
        <taxon>Nitrobacteraceae</taxon>
        <taxon>Bradyrhizobium</taxon>
    </lineage>
</organism>
<dbReference type="FunFam" id="1.10.10.10:FF:000038">
    <property type="entry name" value="Glycine cleavage system transcriptional activator"/>
    <property type="match status" value="1"/>
</dbReference>
<proteinExistence type="inferred from homology"/>
<evidence type="ECO:0000313" key="7">
    <source>
        <dbReference type="EMBL" id="SHN68733.1"/>
    </source>
</evidence>
<dbReference type="Proteomes" id="UP000184096">
    <property type="component" value="Chromosome I"/>
</dbReference>
<evidence type="ECO:0000256" key="3">
    <source>
        <dbReference type="ARBA" id="ARBA00023015"/>
    </source>
</evidence>
<name>A0A1M7TDF7_9BRAD</name>
<evidence type="ECO:0000256" key="4">
    <source>
        <dbReference type="ARBA" id="ARBA00023125"/>
    </source>
</evidence>
<dbReference type="RefSeq" id="WP_083587486.1">
    <property type="nucleotide sequence ID" value="NZ_LT670849.1"/>
</dbReference>
<dbReference type="PANTHER" id="PTHR30537">
    <property type="entry name" value="HTH-TYPE TRANSCRIPTIONAL REGULATOR"/>
    <property type="match status" value="1"/>
</dbReference>
<dbReference type="GO" id="GO:0003700">
    <property type="term" value="F:DNA-binding transcription factor activity"/>
    <property type="evidence" value="ECO:0007669"/>
    <property type="project" value="InterPro"/>
</dbReference>
<feature type="domain" description="HTH lysR-type" evidence="6">
    <location>
        <begin position="5"/>
        <end position="62"/>
    </location>
</feature>
<dbReference type="Gene3D" id="1.10.10.10">
    <property type="entry name" value="Winged helix-like DNA-binding domain superfamily/Winged helix DNA-binding domain"/>
    <property type="match status" value="1"/>
</dbReference>
<evidence type="ECO:0000256" key="5">
    <source>
        <dbReference type="ARBA" id="ARBA00023163"/>
    </source>
</evidence>
<evidence type="ECO:0000256" key="1">
    <source>
        <dbReference type="ARBA" id="ARBA00003502"/>
    </source>
</evidence>
<dbReference type="InterPro" id="IPR058163">
    <property type="entry name" value="LysR-type_TF_proteobact-type"/>
</dbReference>
<sequence>MRKLPPLNAVRAFEAAARYISFTKAADELRVTHGAISRQVALLEDWFGVKLFRRAPSQLTLTPAGHIYYREVTAVLDRLALASMNLKQHGSNSVLRISAPPTFTMRWLIRRISSFQRLRPDVEPLLTTSIAPINTHDNSFDVAIRGNVGDPPQGWRSQHFMTEMIAPVCHVDLLSRQRLGKPQDLKDHTLITYLTEPYPWRQWFSQAGVEIDAAQETLRFEQMFFALQATQERMGIGLFPLFLVIDELISGQLCLPFGELGLRKREYQSYSRVENDGSNSPVRDFAAWLIEAGHETEQFMLNWAGSMGWRF</sequence>
<dbReference type="SUPFAM" id="SSF53850">
    <property type="entry name" value="Periplasmic binding protein-like II"/>
    <property type="match status" value="1"/>
</dbReference>
<dbReference type="InterPro" id="IPR036388">
    <property type="entry name" value="WH-like_DNA-bd_sf"/>
</dbReference>
<evidence type="ECO:0000256" key="2">
    <source>
        <dbReference type="ARBA" id="ARBA00009437"/>
    </source>
</evidence>
<dbReference type="EMBL" id="LT670849">
    <property type="protein sequence ID" value="SHN68733.1"/>
    <property type="molecule type" value="Genomic_DNA"/>
</dbReference>
<dbReference type="PANTHER" id="PTHR30537:SF74">
    <property type="entry name" value="HTH-TYPE TRANSCRIPTIONAL REGULATOR TRPI"/>
    <property type="match status" value="1"/>
</dbReference>
<dbReference type="GO" id="GO:0006351">
    <property type="term" value="P:DNA-templated transcription"/>
    <property type="evidence" value="ECO:0007669"/>
    <property type="project" value="TreeGrafter"/>
</dbReference>
<dbReference type="Pfam" id="PF00126">
    <property type="entry name" value="HTH_1"/>
    <property type="match status" value="1"/>
</dbReference>
<dbReference type="AlphaFoldDB" id="A0A1M7TDF7"/>
<dbReference type="InterPro" id="IPR005119">
    <property type="entry name" value="LysR_subst-bd"/>
</dbReference>
<evidence type="ECO:0000259" key="6">
    <source>
        <dbReference type="PROSITE" id="PS50931"/>
    </source>
</evidence>
<dbReference type="Gene3D" id="3.40.190.10">
    <property type="entry name" value="Periplasmic binding protein-like II"/>
    <property type="match status" value="2"/>
</dbReference>
<keyword evidence="8" id="KW-1185">Reference proteome</keyword>
<accession>A0A1M7TDF7</accession>
<comment type="function">
    <text evidence="1">NodD regulates the expression of the nodABCFE genes which encode other nodulation proteins. NodD is also a negative regulator of its own expression. Binds flavonoids as inducers.</text>
</comment>
<protein>
    <submittedName>
        <fullName evidence="7">LysR family transcriptional regulator, glycine cleavage system transcriptional activator</fullName>
    </submittedName>
</protein>
<dbReference type="CDD" id="cd08432">
    <property type="entry name" value="PBP2_GcdR_TrpI_HvrB_AmpR_like"/>
    <property type="match status" value="1"/>
</dbReference>
<dbReference type="PROSITE" id="PS50931">
    <property type="entry name" value="HTH_LYSR"/>
    <property type="match status" value="1"/>
</dbReference>
<dbReference type="SUPFAM" id="SSF46785">
    <property type="entry name" value="Winged helix' DNA-binding domain"/>
    <property type="match status" value="1"/>
</dbReference>